<comment type="caution">
    <text evidence="2">The sequence shown here is derived from an EMBL/GenBank/DDBJ whole genome shotgun (WGS) entry which is preliminary data.</text>
</comment>
<reference evidence="2 3" key="1">
    <citation type="submission" date="2024-03" db="EMBL/GenBank/DDBJ databases">
        <title>Novel Streptomyces species of biotechnological and ecological value are a feature of Machair soil.</title>
        <authorList>
            <person name="Prole J.R."/>
            <person name="Goodfellow M."/>
            <person name="Allenby N."/>
            <person name="Ward A.C."/>
        </authorList>
    </citation>
    <scope>NUCLEOTIDE SEQUENCE [LARGE SCALE GENOMIC DNA]</scope>
    <source>
        <strain evidence="2 3">MS1.AVA.1</strain>
    </source>
</reference>
<accession>A0ABU8UVX5</accession>
<proteinExistence type="predicted"/>
<protein>
    <submittedName>
        <fullName evidence="2">Uncharacterized protein</fullName>
    </submittedName>
</protein>
<name>A0ABU8UVX5_9ACTN</name>
<sequence>MSGDMDYGRLPAEDEDHFHRLDAHLVATNTLMTTLDDVQATIDAKAMMVAYGSAGYGKTMSVNSALRKIAPDNTYRLELRSGPTPATSATDCLTPWGCPGSRRPGRSNSTPS</sequence>
<evidence type="ECO:0000313" key="2">
    <source>
        <dbReference type="EMBL" id="MEJ8673044.1"/>
    </source>
</evidence>
<dbReference type="Proteomes" id="UP001376459">
    <property type="component" value="Unassembled WGS sequence"/>
</dbReference>
<feature type="region of interest" description="Disordered" evidence="1">
    <location>
        <begin position="80"/>
        <end position="112"/>
    </location>
</feature>
<keyword evidence="3" id="KW-1185">Reference proteome</keyword>
<evidence type="ECO:0000256" key="1">
    <source>
        <dbReference type="SAM" id="MobiDB-lite"/>
    </source>
</evidence>
<dbReference type="EMBL" id="JBBKAK010000002">
    <property type="protein sequence ID" value="MEJ8673044.1"/>
    <property type="molecule type" value="Genomic_DNA"/>
</dbReference>
<organism evidence="2 3">
    <name type="scientific">Streptomyces machairae</name>
    <dbReference type="NCBI Taxonomy" id="3134109"/>
    <lineage>
        <taxon>Bacteria</taxon>
        <taxon>Bacillati</taxon>
        <taxon>Actinomycetota</taxon>
        <taxon>Actinomycetes</taxon>
        <taxon>Kitasatosporales</taxon>
        <taxon>Streptomycetaceae</taxon>
        <taxon>Streptomyces</taxon>
    </lineage>
</organism>
<evidence type="ECO:0000313" key="3">
    <source>
        <dbReference type="Proteomes" id="UP001376459"/>
    </source>
</evidence>
<gene>
    <name evidence="2" type="ORF">WKI71_45540</name>
</gene>